<dbReference type="InterPro" id="IPR036217">
    <property type="entry name" value="MethylDNA_cys_MeTrfase_DNAb"/>
</dbReference>
<dbReference type="Gene3D" id="1.10.10.10">
    <property type="entry name" value="Winged helix-like DNA-binding domain superfamily/Winged helix DNA-binding domain"/>
    <property type="match status" value="1"/>
</dbReference>
<evidence type="ECO:0000256" key="1">
    <source>
        <dbReference type="ARBA" id="ARBA00001286"/>
    </source>
</evidence>
<dbReference type="KEGG" id="gtl:EP073_02320"/>
<dbReference type="GO" id="GO:0003908">
    <property type="term" value="F:methylated-DNA-[protein]-cysteine S-methyltransferase activity"/>
    <property type="evidence" value="ECO:0007669"/>
    <property type="project" value="UniProtKB-EC"/>
</dbReference>
<comment type="catalytic activity">
    <reaction evidence="1">
        <text>a 4-O-methyl-thymidine in DNA + L-cysteinyl-[protein] = a thymidine in DNA + S-methyl-L-cysteinyl-[protein]</text>
        <dbReference type="Rhea" id="RHEA:53428"/>
        <dbReference type="Rhea" id="RHEA-COMP:10131"/>
        <dbReference type="Rhea" id="RHEA-COMP:10132"/>
        <dbReference type="Rhea" id="RHEA-COMP:13555"/>
        <dbReference type="Rhea" id="RHEA-COMP:13556"/>
        <dbReference type="ChEBI" id="CHEBI:29950"/>
        <dbReference type="ChEBI" id="CHEBI:82612"/>
        <dbReference type="ChEBI" id="CHEBI:137386"/>
        <dbReference type="ChEBI" id="CHEBI:137387"/>
        <dbReference type="EC" id="2.1.1.63"/>
    </reaction>
</comment>
<dbReference type="CDD" id="cd06445">
    <property type="entry name" value="ATase"/>
    <property type="match status" value="1"/>
</dbReference>
<dbReference type="OrthoDB" id="9802228at2"/>
<dbReference type="PROSITE" id="PS00374">
    <property type="entry name" value="MGMT"/>
    <property type="match status" value="1"/>
</dbReference>
<evidence type="ECO:0000256" key="6">
    <source>
        <dbReference type="ARBA" id="ARBA00022603"/>
    </source>
</evidence>
<dbReference type="InterPro" id="IPR036388">
    <property type="entry name" value="WH-like_DNA-bd_sf"/>
</dbReference>
<keyword evidence="6" id="KW-0489">Methyltransferase</keyword>
<dbReference type="Pfam" id="PF01035">
    <property type="entry name" value="DNA_binding_1"/>
    <property type="match status" value="1"/>
</dbReference>
<evidence type="ECO:0000256" key="5">
    <source>
        <dbReference type="ARBA" id="ARBA00015377"/>
    </source>
</evidence>
<dbReference type="GO" id="GO:0032259">
    <property type="term" value="P:methylation"/>
    <property type="evidence" value="ECO:0007669"/>
    <property type="project" value="UniProtKB-KW"/>
</dbReference>
<keyword evidence="9" id="KW-0234">DNA repair</keyword>
<feature type="domain" description="Methylated-DNA-[protein]-cysteine S-methyltransferase DNA binding" evidence="11">
    <location>
        <begin position="73"/>
        <end position="152"/>
    </location>
</feature>
<name>A0A3R5X1M0_9BACT</name>
<dbReference type="NCBIfam" id="TIGR00589">
    <property type="entry name" value="ogt"/>
    <property type="match status" value="1"/>
</dbReference>
<evidence type="ECO:0000259" key="11">
    <source>
        <dbReference type="Pfam" id="PF01035"/>
    </source>
</evidence>
<organism evidence="12 13">
    <name type="scientific">Geovibrio thiophilus</name>
    <dbReference type="NCBI Taxonomy" id="139438"/>
    <lineage>
        <taxon>Bacteria</taxon>
        <taxon>Pseudomonadati</taxon>
        <taxon>Deferribacterota</taxon>
        <taxon>Deferribacteres</taxon>
        <taxon>Deferribacterales</taxon>
        <taxon>Geovibrionaceae</taxon>
        <taxon>Geovibrio</taxon>
    </lineage>
</organism>
<dbReference type="SUPFAM" id="SSF46767">
    <property type="entry name" value="Methylated DNA-protein cysteine methyltransferase, C-terminal domain"/>
    <property type="match status" value="1"/>
</dbReference>
<comment type="catalytic activity">
    <reaction evidence="10">
        <text>a 6-O-methyl-2'-deoxyguanosine in DNA + L-cysteinyl-[protein] = S-methyl-L-cysteinyl-[protein] + a 2'-deoxyguanosine in DNA</text>
        <dbReference type="Rhea" id="RHEA:24000"/>
        <dbReference type="Rhea" id="RHEA-COMP:10131"/>
        <dbReference type="Rhea" id="RHEA-COMP:10132"/>
        <dbReference type="Rhea" id="RHEA-COMP:11367"/>
        <dbReference type="Rhea" id="RHEA-COMP:11368"/>
        <dbReference type="ChEBI" id="CHEBI:29950"/>
        <dbReference type="ChEBI" id="CHEBI:82612"/>
        <dbReference type="ChEBI" id="CHEBI:85445"/>
        <dbReference type="ChEBI" id="CHEBI:85448"/>
        <dbReference type="EC" id="2.1.1.63"/>
    </reaction>
</comment>
<dbReference type="FunFam" id="1.10.10.10:FF:000214">
    <property type="entry name" value="Methylated-DNA--protein-cysteine methyltransferase"/>
    <property type="match status" value="1"/>
</dbReference>
<evidence type="ECO:0000313" key="13">
    <source>
        <dbReference type="Proteomes" id="UP000287502"/>
    </source>
</evidence>
<evidence type="ECO:0000256" key="10">
    <source>
        <dbReference type="ARBA" id="ARBA00049348"/>
    </source>
</evidence>
<keyword evidence="7" id="KW-0808">Transferase</keyword>
<dbReference type="InterPro" id="IPR014048">
    <property type="entry name" value="MethylDNA_cys_MeTrfase_DNA-bd"/>
</dbReference>
<dbReference type="EMBL" id="CP035108">
    <property type="protein sequence ID" value="QAR32271.1"/>
    <property type="molecule type" value="Genomic_DNA"/>
</dbReference>
<evidence type="ECO:0000256" key="9">
    <source>
        <dbReference type="ARBA" id="ARBA00023204"/>
    </source>
</evidence>
<comment type="function">
    <text evidence="2">Involved in the cellular defense against the biological effects of O6-methylguanine (O6-MeG) and O4-methylthymine (O4-MeT) in DNA. Repairs the methylated nucleobase in DNA by stoichiometrically transferring the methyl group to a cysteine residue in the enzyme. This is a suicide reaction: the enzyme is irreversibly inactivated.</text>
</comment>
<evidence type="ECO:0000313" key="12">
    <source>
        <dbReference type="EMBL" id="QAR32271.1"/>
    </source>
</evidence>
<evidence type="ECO:0000256" key="2">
    <source>
        <dbReference type="ARBA" id="ARBA00003317"/>
    </source>
</evidence>
<accession>A0A3R5X1M0</accession>
<comment type="similarity">
    <text evidence="3">Belongs to the MGMT family.</text>
</comment>
<dbReference type="PANTHER" id="PTHR46460:SF1">
    <property type="entry name" value="METHYLATED-DNA--PROTEIN-CYSTEINE METHYLTRANSFERASE"/>
    <property type="match status" value="1"/>
</dbReference>
<dbReference type="RefSeq" id="WP_128465558.1">
    <property type="nucleotide sequence ID" value="NZ_CP035108.1"/>
</dbReference>
<sequence length="155" mass="17602">MYMVHLTNKHICDVFPVFDDTDRLTEVCLIRPEEFDIKPVKKEHEEICAYLESYPDGECPLKFDELVFEGRSDFHKTVYKNLFNLPKGEVITYGRLAEVSGSKKAARAVGTAMGTNPYPLIVPCHRVVRSDSLGNYSSGVHKKVKLLEAEGAHWK</sequence>
<keyword evidence="8" id="KW-0227">DNA damage</keyword>
<protein>
    <recommendedName>
        <fullName evidence="5">Methylated-DNA--protein-cysteine methyltransferase</fullName>
        <ecNumber evidence="4">2.1.1.63</ecNumber>
    </recommendedName>
</protein>
<evidence type="ECO:0000256" key="4">
    <source>
        <dbReference type="ARBA" id="ARBA00011918"/>
    </source>
</evidence>
<dbReference type="GO" id="GO:0006281">
    <property type="term" value="P:DNA repair"/>
    <property type="evidence" value="ECO:0007669"/>
    <property type="project" value="UniProtKB-KW"/>
</dbReference>
<proteinExistence type="inferred from homology"/>
<gene>
    <name evidence="12" type="ORF">EP073_02320</name>
</gene>
<dbReference type="Proteomes" id="UP000287502">
    <property type="component" value="Chromosome"/>
</dbReference>
<evidence type="ECO:0000256" key="3">
    <source>
        <dbReference type="ARBA" id="ARBA00008711"/>
    </source>
</evidence>
<dbReference type="EC" id="2.1.1.63" evidence="4"/>
<reference evidence="12 13" key="1">
    <citation type="submission" date="2019-01" db="EMBL/GenBank/DDBJ databases">
        <title>Geovibrio thiophilus DSM 11263, complete genome.</title>
        <authorList>
            <person name="Spring S."/>
            <person name="Bunk B."/>
            <person name="Sproer C."/>
        </authorList>
    </citation>
    <scope>NUCLEOTIDE SEQUENCE [LARGE SCALE GENOMIC DNA]</scope>
    <source>
        <strain evidence="12 13">DSM 11263</strain>
    </source>
</reference>
<evidence type="ECO:0000256" key="7">
    <source>
        <dbReference type="ARBA" id="ARBA00022679"/>
    </source>
</evidence>
<dbReference type="AlphaFoldDB" id="A0A3R5X1M0"/>
<dbReference type="InterPro" id="IPR001497">
    <property type="entry name" value="MethylDNA_cys_MeTrfase_AS"/>
</dbReference>
<evidence type="ECO:0000256" key="8">
    <source>
        <dbReference type="ARBA" id="ARBA00022763"/>
    </source>
</evidence>
<dbReference type="PANTHER" id="PTHR46460">
    <property type="entry name" value="METHYLATED-DNA--PROTEIN-CYSTEINE METHYLTRANSFERASE"/>
    <property type="match status" value="1"/>
</dbReference>
<keyword evidence="13" id="KW-1185">Reference proteome</keyword>